<dbReference type="OrthoDB" id="9813903at2"/>
<sequence length="1019" mass="112808">MIGSSMLWPVSLNVRVTVRWLMTKYPLRNTIENDCMKIRPDPGSFSTGCTERAASSIIFVSTVPSRIRPAPRAPRILPAPMLPITAPRRLVLLLFAFRLCLLALPLGAAPVPVSVQLIWKHQFEFAAFYAALDQGYYRQAGLDVTIKEGGPGIDAVGEVCDGHADFGVGTSALVVDRYRGRPVVSLAALMQHSPIALLALRRNGVESVHDLAGRPVAADPHSRDEIEAYLLAAGIPRARIHLVEQTDWTMAALDRGEVAAKVVYLSNEPFWIRGHEHEYLILTPRSAGIDLYGNTLFTTAATIQAHPDMVKAFRAATLKGLVYALGHPETVVDLILDRYNSQGKSREHLLFEAAQIRELTRPDIVEPGYQSPGRWRHVVEVYAGQDKLPADFDLTGFIYDTSPPQTPAWVPWSLAGLAALLAGALTVLFKVRGLNRQLSRENHERALAEQALQESEAKYRELVEHANAIVLRVGLDGTVTYFNEYAERFFGYQAEEILGRHVVGTIVPERESDSDRDLGRLINAILSHPEDFQHNENENMTRDGRRVWVRWANMVIPDEYGRPVGISCIGQDITEARLAEETIRNLAFYDALTQLPNRRLLIDRLSRALAMSARNRRHGALLFIDLDNFKLLNDSHGHDIGDLLLIEVAHRLQACMREGDSVARLGGDEFVVMLEGLDASPDAAAGQAELVAEKVSDTLRRTYHLGAVEHHATASIGIALFQDKTVGVDELLKRADLAMYQAKSAGRNAHQFFDPAMQAAVESRTRLEGELRRAILRGEFLFHYQPQVDAEGRMLGVEALARWRHPERGLVAPGEFIGLAEETGLIVAIGQHLLRRACEQLKEWAGVPATRHLTLSLNVSARQFHHADFVDMVLANLNAAGVAPDRLVLEITESLLLDNIDETVARMEVLKASGIRFSIDDFGTGYSSLAYLKRLPLDELKIDRSFVKDIETDENDAAICAAFVSLGHILGLRVVAEGVETEEQRYFLARVHGCDMMQGYLFGAPVPAEGIAASVRAAD</sequence>
<dbReference type="PANTHER" id="PTHR44757:SF2">
    <property type="entry name" value="BIOFILM ARCHITECTURE MAINTENANCE PROTEIN MBAA"/>
    <property type="match status" value="1"/>
</dbReference>
<dbReference type="SMART" id="SM00267">
    <property type="entry name" value="GGDEF"/>
    <property type="match status" value="1"/>
</dbReference>
<dbReference type="Pfam" id="PF09084">
    <property type="entry name" value="NMT1"/>
    <property type="match status" value="1"/>
</dbReference>
<dbReference type="PROSITE" id="PS50112">
    <property type="entry name" value="PAS"/>
    <property type="match status" value="1"/>
</dbReference>
<dbReference type="Pfam" id="PF00990">
    <property type="entry name" value="GGDEF"/>
    <property type="match status" value="1"/>
</dbReference>
<dbReference type="GO" id="GO:0071111">
    <property type="term" value="F:cyclic-guanylate-specific phosphodiesterase activity"/>
    <property type="evidence" value="ECO:0007669"/>
    <property type="project" value="UniProtKB-EC"/>
</dbReference>
<dbReference type="InterPro" id="IPR029787">
    <property type="entry name" value="Nucleotide_cyclase"/>
</dbReference>
<accession>A0A4R1B7J8</accession>
<dbReference type="Gene3D" id="3.20.20.450">
    <property type="entry name" value="EAL domain"/>
    <property type="match status" value="1"/>
</dbReference>
<dbReference type="PROSITE" id="PS50883">
    <property type="entry name" value="EAL"/>
    <property type="match status" value="1"/>
</dbReference>
<dbReference type="SUPFAM" id="SSF55073">
    <property type="entry name" value="Nucleotide cyclase"/>
    <property type="match status" value="1"/>
</dbReference>
<feature type="coiled-coil region" evidence="2">
    <location>
        <begin position="431"/>
        <end position="465"/>
    </location>
</feature>
<dbReference type="PANTHER" id="PTHR44757">
    <property type="entry name" value="DIGUANYLATE CYCLASE DGCP"/>
    <property type="match status" value="1"/>
</dbReference>
<dbReference type="FunFam" id="3.30.70.270:FF:000001">
    <property type="entry name" value="Diguanylate cyclase domain protein"/>
    <property type="match status" value="1"/>
</dbReference>
<evidence type="ECO:0000313" key="7">
    <source>
        <dbReference type="EMBL" id="TCJ13027.1"/>
    </source>
</evidence>
<comment type="catalytic activity">
    <reaction evidence="1">
        <text>3',3'-c-di-GMP + H2O = 5'-phosphoguanylyl(3'-&gt;5')guanosine + H(+)</text>
        <dbReference type="Rhea" id="RHEA:24902"/>
        <dbReference type="ChEBI" id="CHEBI:15377"/>
        <dbReference type="ChEBI" id="CHEBI:15378"/>
        <dbReference type="ChEBI" id="CHEBI:58754"/>
        <dbReference type="ChEBI" id="CHEBI:58805"/>
        <dbReference type="EC" id="3.1.4.52"/>
    </reaction>
    <physiologicalReaction direction="left-to-right" evidence="1">
        <dbReference type="Rhea" id="RHEA:24903"/>
    </physiologicalReaction>
</comment>
<dbReference type="InterPro" id="IPR000700">
    <property type="entry name" value="PAS-assoc_C"/>
</dbReference>
<evidence type="ECO:0000313" key="8">
    <source>
        <dbReference type="Proteomes" id="UP000295443"/>
    </source>
</evidence>
<dbReference type="SMART" id="SM00091">
    <property type="entry name" value="PAS"/>
    <property type="match status" value="1"/>
</dbReference>
<dbReference type="EMBL" id="SJZB01000041">
    <property type="protein sequence ID" value="TCJ13027.1"/>
    <property type="molecule type" value="Genomic_DNA"/>
</dbReference>
<dbReference type="SMART" id="SM00086">
    <property type="entry name" value="PAC"/>
    <property type="match status" value="1"/>
</dbReference>
<dbReference type="Pfam" id="PF13426">
    <property type="entry name" value="PAS_9"/>
    <property type="match status" value="1"/>
</dbReference>
<dbReference type="InterPro" id="IPR035965">
    <property type="entry name" value="PAS-like_dom_sf"/>
</dbReference>
<evidence type="ECO:0000256" key="1">
    <source>
        <dbReference type="ARBA" id="ARBA00051114"/>
    </source>
</evidence>
<dbReference type="AlphaFoldDB" id="A0A4R1B7J8"/>
<dbReference type="PROSITE" id="PS50113">
    <property type="entry name" value="PAC"/>
    <property type="match status" value="1"/>
</dbReference>
<dbReference type="InterPro" id="IPR052155">
    <property type="entry name" value="Biofilm_reg_signaling"/>
</dbReference>
<dbReference type="SUPFAM" id="SSF53850">
    <property type="entry name" value="Periplasmic binding protein-like II"/>
    <property type="match status" value="1"/>
</dbReference>
<dbReference type="PROSITE" id="PS50887">
    <property type="entry name" value="GGDEF"/>
    <property type="match status" value="1"/>
</dbReference>
<dbReference type="CDD" id="cd01948">
    <property type="entry name" value="EAL"/>
    <property type="match status" value="1"/>
</dbReference>
<dbReference type="InterPro" id="IPR035919">
    <property type="entry name" value="EAL_sf"/>
</dbReference>
<name>A0A4R1B7J8_9PROT</name>
<dbReference type="Gene3D" id="3.30.70.270">
    <property type="match status" value="1"/>
</dbReference>
<organism evidence="7 8">
    <name type="scientific">Parasulfuritortus cantonensis</name>
    <dbReference type="NCBI Taxonomy" id="2528202"/>
    <lineage>
        <taxon>Bacteria</taxon>
        <taxon>Pseudomonadati</taxon>
        <taxon>Pseudomonadota</taxon>
        <taxon>Betaproteobacteria</taxon>
        <taxon>Nitrosomonadales</taxon>
        <taxon>Thiobacillaceae</taxon>
        <taxon>Parasulfuritortus</taxon>
    </lineage>
</organism>
<feature type="domain" description="PAC" evidence="4">
    <location>
        <begin position="533"/>
        <end position="585"/>
    </location>
</feature>
<dbReference type="CDD" id="cd00130">
    <property type="entry name" value="PAS"/>
    <property type="match status" value="1"/>
</dbReference>
<feature type="domain" description="EAL" evidence="5">
    <location>
        <begin position="764"/>
        <end position="1019"/>
    </location>
</feature>
<keyword evidence="8" id="KW-1185">Reference proteome</keyword>
<keyword evidence="2" id="KW-0175">Coiled coil</keyword>
<evidence type="ECO:0000259" key="6">
    <source>
        <dbReference type="PROSITE" id="PS50887"/>
    </source>
</evidence>
<dbReference type="SUPFAM" id="SSF55785">
    <property type="entry name" value="PYP-like sensor domain (PAS domain)"/>
    <property type="match status" value="1"/>
</dbReference>
<dbReference type="CDD" id="cd01949">
    <property type="entry name" value="GGDEF"/>
    <property type="match status" value="1"/>
</dbReference>
<evidence type="ECO:0000259" key="4">
    <source>
        <dbReference type="PROSITE" id="PS50113"/>
    </source>
</evidence>
<protein>
    <submittedName>
        <fullName evidence="7">EAL domain-containing protein</fullName>
    </submittedName>
</protein>
<evidence type="ECO:0000259" key="5">
    <source>
        <dbReference type="PROSITE" id="PS50883"/>
    </source>
</evidence>
<dbReference type="InterPro" id="IPR001610">
    <property type="entry name" value="PAC"/>
</dbReference>
<dbReference type="Pfam" id="PF00563">
    <property type="entry name" value="EAL"/>
    <property type="match status" value="1"/>
</dbReference>
<dbReference type="Gene3D" id="3.40.190.10">
    <property type="entry name" value="Periplasmic binding protein-like II"/>
    <property type="match status" value="2"/>
</dbReference>
<evidence type="ECO:0000259" key="3">
    <source>
        <dbReference type="PROSITE" id="PS50112"/>
    </source>
</evidence>
<dbReference type="NCBIfam" id="TIGR00229">
    <property type="entry name" value="sensory_box"/>
    <property type="match status" value="1"/>
</dbReference>
<dbReference type="NCBIfam" id="TIGR00254">
    <property type="entry name" value="GGDEF"/>
    <property type="match status" value="1"/>
</dbReference>
<dbReference type="SUPFAM" id="SSF141868">
    <property type="entry name" value="EAL domain-like"/>
    <property type="match status" value="1"/>
</dbReference>
<feature type="domain" description="GGDEF" evidence="6">
    <location>
        <begin position="617"/>
        <end position="755"/>
    </location>
</feature>
<reference evidence="7 8" key="1">
    <citation type="submission" date="2019-03" db="EMBL/GenBank/DDBJ databases">
        <title>Genome sequence of Thiobacillaceae bacterium LSR1, a sulfur-oxidizing bacterium isolated from freshwater sediment.</title>
        <authorList>
            <person name="Li S."/>
        </authorList>
    </citation>
    <scope>NUCLEOTIDE SEQUENCE [LARGE SCALE GENOMIC DNA]</scope>
    <source>
        <strain evidence="7 8">LSR1</strain>
    </source>
</reference>
<dbReference type="InterPro" id="IPR000014">
    <property type="entry name" value="PAS"/>
</dbReference>
<dbReference type="InterPro" id="IPR043128">
    <property type="entry name" value="Rev_trsase/Diguanyl_cyclase"/>
</dbReference>
<proteinExistence type="predicted"/>
<dbReference type="Gene3D" id="3.30.450.20">
    <property type="entry name" value="PAS domain"/>
    <property type="match status" value="1"/>
</dbReference>
<feature type="domain" description="PAS" evidence="3">
    <location>
        <begin position="455"/>
        <end position="529"/>
    </location>
</feature>
<dbReference type="InterPro" id="IPR000160">
    <property type="entry name" value="GGDEF_dom"/>
</dbReference>
<dbReference type="InterPro" id="IPR001633">
    <property type="entry name" value="EAL_dom"/>
</dbReference>
<comment type="caution">
    <text evidence="7">The sequence shown here is derived from an EMBL/GenBank/DDBJ whole genome shotgun (WGS) entry which is preliminary data.</text>
</comment>
<gene>
    <name evidence="7" type="ORF">EZJ19_10700</name>
</gene>
<dbReference type="Proteomes" id="UP000295443">
    <property type="component" value="Unassembled WGS sequence"/>
</dbReference>
<evidence type="ECO:0000256" key="2">
    <source>
        <dbReference type="SAM" id="Coils"/>
    </source>
</evidence>
<dbReference type="InterPro" id="IPR015168">
    <property type="entry name" value="SsuA/THI5"/>
</dbReference>
<dbReference type="GO" id="GO:0071732">
    <property type="term" value="P:cellular response to nitric oxide"/>
    <property type="evidence" value="ECO:0007669"/>
    <property type="project" value="UniProtKB-ARBA"/>
</dbReference>
<dbReference type="FunFam" id="3.20.20.450:FF:000001">
    <property type="entry name" value="Cyclic di-GMP phosphodiesterase yahA"/>
    <property type="match status" value="1"/>
</dbReference>
<dbReference type="SMART" id="SM00052">
    <property type="entry name" value="EAL"/>
    <property type="match status" value="1"/>
</dbReference>